<dbReference type="AlphaFoldDB" id="A0AAD8BFZ4"/>
<accession>A0AAD8BFZ4</accession>
<gene>
    <name evidence="1" type="ORF">Bpfe_016635</name>
</gene>
<dbReference type="Proteomes" id="UP001233172">
    <property type="component" value="Unassembled WGS sequence"/>
</dbReference>
<comment type="caution">
    <text evidence="1">The sequence shown here is derived from an EMBL/GenBank/DDBJ whole genome shotgun (WGS) entry which is preliminary data.</text>
</comment>
<protein>
    <submittedName>
        <fullName evidence="1">Uncharacterized protein</fullName>
    </submittedName>
</protein>
<keyword evidence="2" id="KW-1185">Reference proteome</keyword>
<organism evidence="1 2">
    <name type="scientific">Biomphalaria pfeifferi</name>
    <name type="common">Bloodfluke planorb</name>
    <name type="synonym">Freshwater snail</name>
    <dbReference type="NCBI Taxonomy" id="112525"/>
    <lineage>
        <taxon>Eukaryota</taxon>
        <taxon>Metazoa</taxon>
        <taxon>Spiralia</taxon>
        <taxon>Lophotrochozoa</taxon>
        <taxon>Mollusca</taxon>
        <taxon>Gastropoda</taxon>
        <taxon>Heterobranchia</taxon>
        <taxon>Euthyneura</taxon>
        <taxon>Panpulmonata</taxon>
        <taxon>Hygrophila</taxon>
        <taxon>Lymnaeoidea</taxon>
        <taxon>Planorbidae</taxon>
        <taxon>Biomphalaria</taxon>
    </lineage>
</organism>
<reference evidence="1" key="2">
    <citation type="submission" date="2023-04" db="EMBL/GenBank/DDBJ databases">
        <authorList>
            <person name="Bu L."/>
            <person name="Lu L."/>
            <person name="Laidemitt M.R."/>
            <person name="Zhang S.M."/>
            <person name="Mutuku M."/>
            <person name="Mkoji G."/>
            <person name="Steinauer M."/>
            <person name="Loker E.S."/>
        </authorList>
    </citation>
    <scope>NUCLEOTIDE SEQUENCE</scope>
    <source>
        <strain evidence="1">KasaAsao</strain>
        <tissue evidence="1">Whole Snail</tissue>
    </source>
</reference>
<proteinExistence type="predicted"/>
<name>A0AAD8BFZ4_BIOPF</name>
<reference evidence="1" key="1">
    <citation type="journal article" date="2023" name="PLoS Negl. Trop. Dis.">
        <title>A genome sequence for Biomphalaria pfeifferi, the major vector snail for the human-infecting parasite Schistosoma mansoni.</title>
        <authorList>
            <person name="Bu L."/>
            <person name="Lu L."/>
            <person name="Laidemitt M.R."/>
            <person name="Zhang S.M."/>
            <person name="Mutuku M."/>
            <person name="Mkoji G."/>
            <person name="Steinauer M."/>
            <person name="Loker E.S."/>
        </authorList>
    </citation>
    <scope>NUCLEOTIDE SEQUENCE</scope>
    <source>
        <strain evidence="1">KasaAsao</strain>
    </source>
</reference>
<dbReference type="EMBL" id="JASAOG010000082">
    <property type="protein sequence ID" value="KAK0053891.1"/>
    <property type="molecule type" value="Genomic_DNA"/>
</dbReference>
<evidence type="ECO:0000313" key="2">
    <source>
        <dbReference type="Proteomes" id="UP001233172"/>
    </source>
</evidence>
<evidence type="ECO:0000313" key="1">
    <source>
        <dbReference type="EMBL" id="KAK0053891.1"/>
    </source>
</evidence>
<sequence length="106" mass="11540">MGYISKGHRPHPPSPLRFFALADQKGQRVWSFSVVSVIHCKPILTHASECVNRFWRTGSAIRAALGSSGGGRHESFGHMNLSPCVTPGQVTFVALASTRYLAWSSS</sequence>